<keyword evidence="11" id="KW-1185">Reference proteome</keyword>
<dbReference type="STRING" id="5601.A0A0D2D810"/>
<evidence type="ECO:0000256" key="4">
    <source>
        <dbReference type="ARBA" id="ARBA00022857"/>
    </source>
</evidence>
<dbReference type="SUPFAM" id="SSF51735">
    <property type="entry name" value="NAD(P)-binding Rossmann-fold domains"/>
    <property type="match status" value="2"/>
</dbReference>
<dbReference type="InterPro" id="IPR057326">
    <property type="entry name" value="KR_dom"/>
</dbReference>
<comment type="similarity">
    <text evidence="2">Belongs to the cytochrome P450 family.</text>
</comment>
<dbReference type="SUPFAM" id="SSF53474">
    <property type="entry name" value="alpha/beta-Hydrolases"/>
    <property type="match status" value="1"/>
</dbReference>
<dbReference type="SUPFAM" id="SSF48264">
    <property type="entry name" value="Cytochrome P450"/>
    <property type="match status" value="1"/>
</dbReference>
<feature type="binding site" description="axial binding residue" evidence="8">
    <location>
        <position position="1123"/>
    </location>
    <ligand>
        <name>heme</name>
        <dbReference type="ChEBI" id="CHEBI:30413"/>
    </ligand>
    <ligandPart>
        <name>Fe</name>
        <dbReference type="ChEBI" id="CHEBI:18248"/>
    </ligandPart>
</feature>
<dbReference type="Gene3D" id="3.40.50.1820">
    <property type="entry name" value="alpha/beta hydrolase"/>
    <property type="match status" value="1"/>
</dbReference>
<dbReference type="Proteomes" id="UP000054266">
    <property type="component" value="Unassembled WGS sequence"/>
</dbReference>
<dbReference type="CDD" id="cd05233">
    <property type="entry name" value="SDR_c"/>
    <property type="match status" value="1"/>
</dbReference>
<dbReference type="EMBL" id="KN846956">
    <property type="protein sequence ID" value="KIW73731.1"/>
    <property type="molecule type" value="Genomic_DNA"/>
</dbReference>
<sequence>MAEETLAGKVALVSGSSRGIGAASCVELAKKGARVIVNYPPGFREEAEETLGRIKKTGASHSAAAIAIEADLSTTDGPKKLVEEAVKVVGPRIDILVNNAGVSSMCRTANVELWQWDKQVNLNARGTFLLTQAVIPYLGKPSRIVNISSVGARQAYAGAAVYNGTKSMIESFTRVWAIELGRDYDCTVNAICPGPTNAYGFRHAPPEFMKEIQPLLDTTPVAPRMAEPEEIAVAVGFLLTGAGSGIGLSAVKLLLAEPRVALVVAVDLQTTQLEELAAQSGSRLHVVQGDVSHRQTNEDAVEAAVGRTGRLEAVVLNAGILGPVSPVTEGDVDAWKKAFDVNFFGPLHGIQTAFPHLSKSGGRIILTSSGVSLRLTKSWAAYSCSKAALNHLCASLAHEELSVSAVSVTPGIVDTGIQKLVRDQHKDTLDPAMYRLLVDIYQQGNMLHPDQPAASLVKLAVEGIPQEIRGHVVAWDDERVKKGEGIVPNAGLGGIVERCYTGEIHQIGGVSVYDSRPSAESEKHQATVLLLPDGFGHAKHNYILADRFARSGWRTILPDYFEGDGLPVQLLQRNPNIPIDDHDWSAEEKAKVKSLDISEWTKKHPQDRIQTLLGSVITSLREEGPALALFGVGYCFGGKYVFFLAKGALKAAVGFHPSFVTGEDLQGVDVPVYVGLAENDQMVPKSLPQDLKDWAEKYRVDLTLETYPEMKHGFAARPEAKDPKDKEQYEKAFTRAEAFFRSHQTYGPIVHVKVGLQHFVYIHDGQIARDMFDKRSNIYSHRPPSVVGDFLSHGMRLVLMPYGVRWRRSRKVFAAILNSTRCNGYNWIMQNEAVVALKHIKDHPEHFRENIYRYTLSVTRSVAYGRRVKRHDDSLVINLARVADNFVTAMAPGKFLVESNPWLLYLPRFMQPWLKTLEDFRRQEDSFSLGNYHETLQTLEKYPTRATVVKDLQESASSHEADSEMHSAVVCTEILSTGTETTYNSLLVTIMAMVSFPETLRKAHDELDRVIGSERFPTWEDEPNLPYIRAIIKEQHRWRSIAPMAFAHYTHQEDVYNGYRIPKNCVVRMNSWAIHRDPARYADPDRFNPDRFLNHLLPAAAYANSSDVAARDHFSYGGGKRICPGIHLAERSLFAMTSRMLHTFDILPELDAEGREIPLDLNAITSQLIAAPLPFPARFKVRSKAIEQLLEKEYSEKLHSGELESWYDLK</sequence>
<dbReference type="InterPro" id="IPR050364">
    <property type="entry name" value="Cytochrome_P450_fung"/>
</dbReference>
<dbReference type="Gene3D" id="1.10.630.10">
    <property type="entry name" value="Cytochrome P450"/>
    <property type="match status" value="1"/>
</dbReference>
<dbReference type="InterPro" id="IPR036291">
    <property type="entry name" value="NAD(P)-bd_dom_sf"/>
</dbReference>
<dbReference type="InterPro" id="IPR029058">
    <property type="entry name" value="AB_hydrolase_fold"/>
</dbReference>
<dbReference type="InterPro" id="IPR020904">
    <property type="entry name" value="Sc_DH/Rdtase_CS"/>
</dbReference>
<dbReference type="PANTHER" id="PTHR46300">
    <property type="entry name" value="P450, PUTATIVE (EUROFUNG)-RELATED-RELATED"/>
    <property type="match status" value="1"/>
</dbReference>
<organism evidence="10 11">
    <name type="scientific">Phialophora macrospora</name>
    <dbReference type="NCBI Taxonomy" id="1851006"/>
    <lineage>
        <taxon>Eukaryota</taxon>
        <taxon>Fungi</taxon>
        <taxon>Dikarya</taxon>
        <taxon>Ascomycota</taxon>
        <taxon>Pezizomycotina</taxon>
        <taxon>Eurotiomycetes</taxon>
        <taxon>Chaetothyriomycetidae</taxon>
        <taxon>Chaetothyriales</taxon>
        <taxon>Herpotrichiellaceae</taxon>
        <taxon>Phialophora</taxon>
    </lineage>
</organism>
<protein>
    <recommendedName>
        <fullName evidence="9">Ketoreductase domain-containing protein</fullName>
    </recommendedName>
</protein>
<dbReference type="GO" id="GO:0016787">
    <property type="term" value="F:hydrolase activity"/>
    <property type="evidence" value="ECO:0007669"/>
    <property type="project" value="InterPro"/>
</dbReference>
<dbReference type="PANTHER" id="PTHR46300:SF2">
    <property type="entry name" value="CYTOCHROME P450 MONOOXYGENASE ALNH-RELATED"/>
    <property type="match status" value="1"/>
</dbReference>
<dbReference type="GO" id="GO:0004497">
    <property type="term" value="F:monooxygenase activity"/>
    <property type="evidence" value="ECO:0007669"/>
    <property type="project" value="UniProtKB-KW"/>
</dbReference>
<gene>
    <name evidence="10" type="ORF">PV04_01825</name>
</gene>
<dbReference type="InterPro" id="IPR002347">
    <property type="entry name" value="SDR_fam"/>
</dbReference>
<dbReference type="CDD" id="cd11065">
    <property type="entry name" value="CYP64-like"/>
    <property type="match status" value="1"/>
</dbReference>
<dbReference type="Pfam" id="PF00067">
    <property type="entry name" value="p450"/>
    <property type="match status" value="1"/>
</dbReference>
<dbReference type="SMART" id="SM00822">
    <property type="entry name" value="PKS_KR"/>
    <property type="match status" value="1"/>
</dbReference>
<comment type="cofactor">
    <cofactor evidence="1 8">
        <name>heme</name>
        <dbReference type="ChEBI" id="CHEBI:30413"/>
    </cofactor>
</comment>
<accession>A0A0D2D810</accession>
<keyword evidence="5" id="KW-0560">Oxidoreductase</keyword>
<dbReference type="Pfam" id="PF00106">
    <property type="entry name" value="adh_short"/>
    <property type="match status" value="2"/>
</dbReference>
<keyword evidence="6 8" id="KW-0408">Iron</keyword>
<evidence type="ECO:0000313" key="11">
    <source>
        <dbReference type="Proteomes" id="UP000054266"/>
    </source>
</evidence>
<dbReference type="PRINTS" id="PR00463">
    <property type="entry name" value="EP450I"/>
</dbReference>
<keyword evidence="3 8" id="KW-0479">Metal-binding</keyword>
<evidence type="ECO:0000313" key="10">
    <source>
        <dbReference type="EMBL" id="KIW73731.1"/>
    </source>
</evidence>
<evidence type="ECO:0000259" key="9">
    <source>
        <dbReference type="SMART" id="SM00822"/>
    </source>
</evidence>
<dbReference type="HOGENOM" id="CLU_269803_0_0_1"/>
<dbReference type="InterPro" id="IPR002401">
    <property type="entry name" value="Cyt_P450_E_grp-I"/>
</dbReference>
<name>A0A0D2D810_9EURO</name>
<reference evidence="10 11" key="1">
    <citation type="submission" date="2015-01" db="EMBL/GenBank/DDBJ databases">
        <title>The Genome Sequence of Capronia semiimmersa CBS27337.</title>
        <authorList>
            <consortium name="The Broad Institute Genomics Platform"/>
            <person name="Cuomo C."/>
            <person name="de Hoog S."/>
            <person name="Gorbushina A."/>
            <person name="Stielow B."/>
            <person name="Teixiera M."/>
            <person name="Abouelleil A."/>
            <person name="Chapman S.B."/>
            <person name="Priest M."/>
            <person name="Young S.K."/>
            <person name="Wortman J."/>
            <person name="Nusbaum C."/>
            <person name="Birren B."/>
        </authorList>
    </citation>
    <scope>NUCLEOTIDE SEQUENCE [LARGE SCALE GENOMIC DNA]</scope>
    <source>
        <strain evidence="10 11">CBS 27337</strain>
    </source>
</reference>
<dbReference type="GO" id="GO:0016705">
    <property type="term" value="F:oxidoreductase activity, acting on paired donors, with incorporation or reduction of molecular oxygen"/>
    <property type="evidence" value="ECO:0007669"/>
    <property type="project" value="InterPro"/>
</dbReference>
<keyword evidence="7" id="KW-0503">Monooxygenase</keyword>
<dbReference type="InterPro" id="IPR036396">
    <property type="entry name" value="Cyt_P450_sf"/>
</dbReference>
<dbReference type="AlphaFoldDB" id="A0A0D2D810"/>
<evidence type="ECO:0000256" key="8">
    <source>
        <dbReference type="PIRSR" id="PIRSR602401-1"/>
    </source>
</evidence>
<dbReference type="FunFam" id="3.40.50.720:FF:000084">
    <property type="entry name" value="Short-chain dehydrogenase reductase"/>
    <property type="match status" value="2"/>
</dbReference>
<dbReference type="GO" id="GO:0020037">
    <property type="term" value="F:heme binding"/>
    <property type="evidence" value="ECO:0007669"/>
    <property type="project" value="InterPro"/>
</dbReference>
<evidence type="ECO:0000256" key="5">
    <source>
        <dbReference type="ARBA" id="ARBA00023002"/>
    </source>
</evidence>
<keyword evidence="4" id="KW-0521">NADP</keyword>
<dbReference type="PROSITE" id="PS00061">
    <property type="entry name" value="ADH_SHORT"/>
    <property type="match status" value="1"/>
</dbReference>
<evidence type="ECO:0000256" key="1">
    <source>
        <dbReference type="ARBA" id="ARBA00001971"/>
    </source>
</evidence>
<proteinExistence type="inferred from homology"/>
<evidence type="ECO:0000256" key="3">
    <source>
        <dbReference type="ARBA" id="ARBA00022723"/>
    </source>
</evidence>
<feature type="domain" description="Ketoreductase" evidence="9">
    <location>
        <begin position="235"/>
        <end position="415"/>
    </location>
</feature>
<keyword evidence="8" id="KW-0349">Heme</keyword>
<evidence type="ECO:0000256" key="6">
    <source>
        <dbReference type="ARBA" id="ARBA00023004"/>
    </source>
</evidence>
<dbReference type="InterPro" id="IPR001128">
    <property type="entry name" value="Cyt_P450"/>
</dbReference>
<evidence type="ECO:0000256" key="2">
    <source>
        <dbReference type="ARBA" id="ARBA00010617"/>
    </source>
</evidence>
<dbReference type="GO" id="GO:0005506">
    <property type="term" value="F:iron ion binding"/>
    <property type="evidence" value="ECO:0007669"/>
    <property type="project" value="InterPro"/>
</dbReference>
<evidence type="ECO:0000256" key="7">
    <source>
        <dbReference type="ARBA" id="ARBA00023033"/>
    </source>
</evidence>
<dbReference type="Gene3D" id="3.40.50.720">
    <property type="entry name" value="NAD(P)-binding Rossmann-like Domain"/>
    <property type="match status" value="2"/>
</dbReference>